<reference evidence="14" key="1">
    <citation type="submission" date="2023-03" db="EMBL/GenBank/DDBJ databases">
        <title>Massive genome expansion in bonnet fungi (Mycena s.s.) driven by repeated elements and novel gene families across ecological guilds.</title>
        <authorList>
            <consortium name="Lawrence Berkeley National Laboratory"/>
            <person name="Harder C.B."/>
            <person name="Miyauchi S."/>
            <person name="Viragh M."/>
            <person name="Kuo A."/>
            <person name="Thoen E."/>
            <person name="Andreopoulos B."/>
            <person name="Lu D."/>
            <person name="Skrede I."/>
            <person name="Drula E."/>
            <person name="Henrissat B."/>
            <person name="Morin E."/>
            <person name="Kohler A."/>
            <person name="Barry K."/>
            <person name="LaButti K."/>
            <person name="Morin E."/>
            <person name="Salamov A."/>
            <person name="Lipzen A."/>
            <person name="Mereny Z."/>
            <person name="Hegedus B."/>
            <person name="Baldrian P."/>
            <person name="Stursova M."/>
            <person name="Weitz H."/>
            <person name="Taylor A."/>
            <person name="Grigoriev I.V."/>
            <person name="Nagy L.G."/>
            <person name="Martin F."/>
            <person name="Kauserud H."/>
        </authorList>
    </citation>
    <scope>NUCLEOTIDE SEQUENCE</scope>
    <source>
        <strain evidence="14">9144</strain>
    </source>
</reference>
<feature type="region of interest" description="Disordered" evidence="11">
    <location>
        <begin position="655"/>
        <end position="803"/>
    </location>
</feature>
<sequence>MSAITANGSNPSAFASFDSPPVSPSTSFAPRSFVSAIRGQRSPFPATPTSSMTSFFEPPPGTTYLDFIRTWTDAHVARWLSDIKCANHAETFRANDIRGDILLELDQTTLQEMGVASIGDRLRIINAVKLMRQRSAARSPATPVIESSRPSRLDVSMEVTSIKHDRQESSPTTRLVSRRLESGRPAPLQLNSSAPRSDLPRLVREQQPPDSARLNNGTNSNTTTNNNHTVRPLPQPSQLPQPGQSATTRSNLPPLPPPPRNRPPLPPPTRQPARPPSDRTPTPDIHAQPLPPAPQQDRPLLTPSSATNWTGIHLPADPRPGGPGGAKVPTRSASPLLSRSVIRSASPGIHLRNGSVGNNSPSTSTSSSPKVPIRSSPANQPSSLQAPHTGATSNLSPIEENFNNQSSPSSFSVRRGPFNPSTPSTAPSLDDLRRKLVRFLLPEEGLSFTVDVGSCLNGIEVLEKVLKKFGKGSSRTGGDSGPDVRETLEGGLSVDGWGVYLDLGQEDGPGEALREAELLSVCHAPPDHPVREHGLTLRRTGLGRRDGTDSPPHDKFLGIAPSTTTSKATKRASSISILSGLGVHDPERALEPPSTGRTSPSIVSPPTNAKTRPSKLHNFFGQRPPSELITDHLTEYFPMTDKKVLARTARQSMIFRNNTRSTRDSTASWNPAPPLPSRFSTSTQGSAQGTSASSPRTSFSSYAPAPPLPNIRPAVAEEVPRVSLSTEDGRSVDLHGSDGSASSEAPRSSVHPQLLPPIPFPTESLSESLENITGTLRDRSNLSTAPASRRMSYMTELRSKRDRTDTASLLTVDEITADLATDRDRSEDDWTKVESQDGLDTDNAESTLNEPDVLEEDTLNNLDGGDDDHDDDEEDKPETSQGNKWIKGALIGAGSFGKVYLGMDASTGLLMAVKQVELPTGSAPNQERKKSMLSALEREIELLKDLKHENIVRYFYSSLDDDFLNIFLEYVPGGSVTALLRNYGAFEEPLVKNFVRQILEGLNYLHERDIIHRDIKGGNILVDNKGGIKISDFGISKKVEDNMVPGNRMHRPSLQGSVFWMAPEVVKQSGHTPKADIWSVGCLVVEMLTGEHPWATLTQMQAIFKIGSSAKPTIPSDISSDAQDFLQRTFELDCEQRPSAAELLQHPWICKKPAGSKKGQAPTTMVEVAA</sequence>
<evidence type="ECO:0000256" key="11">
    <source>
        <dbReference type="SAM" id="MobiDB-lite"/>
    </source>
</evidence>
<feature type="compositionally biased region" description="Polar residues" evidence="11">
    <location>
        <begin position="331"/>
        <end position="343"/>
    </location>
</feature>
<gene>
    <name evidence="14" type="ORF">GGX14DRAFT_435605</name>
</gene>
<evidence type="ECO:0000259" key="12">
    <source>
        <dbReference type="PROSITE" id="PS50011"/>
    </source>
</evidence>
<feature type="domain" description="SAM" evidence="13">
    <location>
        <begin position="71"/>
        <end position="134"/>
    </location>
</feature>
<dbReference type="Gene3D" id="1.10.510.10">
    <property type="entry name" value="Transferase(Phosphotransferase) domain 1"/>
    <property type="match status" value="1"/>
</dbReference>
<dbReference type="CDD" id="cd09534">
    <property type="entry name" value="SAM_Ste11_fungal"/>
    <property type="match status" value="1"/>
</dbReference>
<dbReference type="SMART" id="SM01304">
    <property type="entry name" value="Ras_bdg_2"/>
    <property type="match status" value="1"/>
</dbReference>
<feature type="compositionally biased region" description="Basic and acidic residues" evidence="11">
    <location>
        <begin position="823"/>
        <end position="835"/>
    </location>
</feature>
<comment type="catalytic activity">
    <reaction evidence="9">
        <text>L-seryl-[protein] + ATP = O-phospho-L-seryl-[protein] + ADP + H(+)</text>
        <dbReference type="Rhea" id="RHEA:17989"/>
        <dbReference type="Rhea" id="RHEA-COMP:9863"/>
        <dbReference type="Rhea" id="RHEA-COMP:11604"/>
        <dbReference type="ChEBI" id="CHEBI:15378"/>
        <dbReference type="ChEBI" id="CHEBI:29999"/>
        <dbReference type="ChEBI" id="CHEBI:30616"/>
        <dbReference type="ChEBI" id="CHEBI:83421"/>
        <dbReference type="ChEBI" id="CHEBI:456216"/>
        <dbReference type="EC" id="2.7.11.25"/>
    </reaction>
</comment>
<feature type="binding site" evidence="10">
    <location>
        <position position="914"/>
    </location>
    <ligand>
        <name>ATP</name>
        <dbReference type="ChEBI" id="CHEBI:30616"/>
    </ligand>
</feature>
<keyword evidence="15" id="KW-1185">Reference proteome</keyword>
<feature type="compositionally biased region" description="Polar residues" evidence="11">
    <location>
        <begin position="1"/>
        <end position="13"/>
    </location>
</feature>
<keyword evidence="4" id="KW-0808">Transferase</keyword>
<evidence type="ECO:0000256" key="7">
    <source>
        <dbReference type="ARBA" id="ARBA00022840"/>
    </source>
</evidence>
<keyword evidence="5 10" id="KW-0547">Nucleotide-binding</keyword>
<dbReference type="SMART" id="SM00220">
    <property type="entry name" value="S_TKc"/>
    <property type="match status" value="1"/>
</dbReference>
<feature type="compositionally biased region" description="Low complexity" evidence="11">
    <location>
        <begin position="562"/>
        <end position="577"/>
    </location>
</feature>
<proteinExistence type="inferred from homology"/>
<keyword evidence="7 10" id="KW-0067">ATP-binding</keyword>
<dbReference type="EMBL" id="JARJCW010000011">
    <property type="protein sequence ID" value="KAJ7219302.1"/>
    <property type="molecule type" value="Genomic_DNA"/>
</dbReference>
<feature type="compositionally biased region" description="Low complexity" evidence="11">
    <location>
        <begin position="215"/>
        <end position="229"/>
    </location>
</feature>
<organism evidence="14 15">
    <name type="scientific">Mycena pura</name>
    <dbReference type="NCBI Taxonomy" id="153505"/>
    <lineage>
        <taxon>Eukaryota</taxon>
        <taxon>Fungi</taxon>
        <taxon>Dikarya</taxon>
        <taxon>Basidiomycota</taxon>
        <taxon>Agaricomycotina</taxon>
        <taxon>Agaricomycetes</taxon>
        <taxon>Agaricomycetidae</taxon>
        <taxon>Agaricales</taxon>
        <taxon>Marasmiineae</taxon>
        <taxon>Mycenaceae</taxon>
        <taxon>Mycena</taxon>
    </lineage>
</organism>
<evidence type="ECO:0000313" key="14">
    <source>
        <dbReference type="EMBL" id="KAJ7219302.1"/>
    </source>
</evidence>
<feature type="region of interest" description="Disordered" evidence="11">
    <location>
        <begin position="133"/>
        <end position="429"/>
    </location>
</feature>
<comment type="caution">
    <text evidence="14">The sequence shown here is derived from an EMBL/GenBank/DDBJ whole genome shotgun (WGS) entry which is preliminary data.</text>
</comment>
<dbReference type="Pfam" id="PF14847">
    <property type="entry name" value="Ras_bdg_2"/>
    <property type="match status" value="1"/>
</dbReference>
<dbReference type="Pfam" id="PF00069">
    <property type="entry name" value="Pkinase"/>
    <property type="match status" value="1"/>
</dbReference>
<evidence type="ECO:0000256" key="2">
    <source>
        <dbReference type="ARBA" id="ARBA00012406"/>
    </source>
</evidence>
<evidence type="ECO:0000256" key="10">
    <source>
        <dbReference type="PROSITE-ProRule" id="PRU10141"/>
    </source>
</evidence>
<feature type="region of interest" description="Disordered" evidence="11">
    <location>
        <begin position="1"/>
        <end position="20"/>
    </location>
</feature>
<feature type="compositionally biased region" description="Polar residues" evidence="11">
    <location>
        <begin position="595"/>
        <end position="611"/>
    </location>
</feature>
<name>A0AAD6VPP9_9AGAR</name>
<feature type="compositionally biased region" description="Low complexity" evidence="11">
    <location>
        <begin position="680"/>
        <end position="701"/>
    </location>
</feature>
<keyword evidence="3" id="KW-0723">Serine/threonine-protein kinase</keyword>
<evidence type="ECO:0000256" key="3">
    <source>
        <dbReference type="ARBA" id="ARBA00022527"/>
    </source>
</evidence>
<dbReference type="PROSITE" id="PS00107">
    <property type="entry name" value="PROTEIN_KINASE_ATP"/>
    <property type="match status" value="1"/>
</dbReference>
<evidence type="ECO:0000256" key="4">
    <source>
        <dbReference type="ARBA" id="ARBA00022679"/>
    </source>
</evidence>
<dbReference type="InterPro" id="IPR029458">
    <property type="entry name" value="Ras-bd_By2"/>
</dbReference>
<protein>
    <recommendedName>
        <fullName evidence="2">mitogen-activated protein kinase kinase kinase</fullName>
        <ecNumber evidence="2">2.7.11.25</ecNumber>
    </recommendedName>
</protein>
<feature type="domain" description="Protein kinase" evidence="12">
    <location>
        <begin position="885"/>
        <end position="1149"/>
    </location>
</feature>
<dbReference type="PANTHER" id="PTHR11584:SF369">
    <property type="entry name" value="MITOGEN-ACTIVATED PROTEIN KINASE KINASE KINASE 19-RELATED"/>
    <property type="match status" value="1"/>
</dbReference>
<feature type="compositionally biased region" description="Basic and acidic residues" evidence="11">
    <location>
        <begin position="727"/>
        <end position="736"/>
    </location>
</feature>
<comment type="catalytic activity">
    <reaction evidence="8">
        <text>L-threonyl-[protein] + ATP = O-phospho-L-threonyl-[protein] + ADP + H(+)</text>
        <dbReference type="Rhea" id="RHEA:46608"/>
        <dbReference type="Rhea" id="RHEA-COMP:11060"/>
        <dbReference type="Rhea" id="RHEA-COMP:11605"/>
        <dbReference type="ChEBI" id="CHEBI:15378"/>
        <dbReference type="ChEBI" id="CHEBI:30013"/>
        <dbReference type="ChEBI" id="CHEBI:30616"/>
        <dbReference type="ChEBI" id="CHEBI:61977"/>
        <dbReference type="ChEBI" id="CHEBI:456216"/>
        <dbReference type="EC" id="2.7.11.25"/>
    </reaction>
</comment>
<comment type="similarity">
    <text evidence="1">Belongs to the protein kinase superfamily. STE Ser/Thr protein kinase family. MAP kinase kinase kinase subfamily.</text>
</comment>
<dbReference type="SUPFAM" id="SSF47769">
    <property type="entry name" value="SAM/Pointed domain"/>
    <property type="match status" value="1"/>
</dbReference>
<dbReference type="InterPro" id="IPR000719">
    <property type="entry name" value="Prot_kinase_dom"/>
</dbReference>
<dbReference type="PANTHER" id="PTHR11584">
    <property type="entry name" value="SERINE/THREONINE PROTEIN KINASE"/>
    <property type="match status" value="1"/>
</dbReference>
<evidence type="ECO:0000256" key="9">
    <source>
        <dbReference type="ARBA" id="ARBA00048329"/>
    </source>
</evidence>
<dbReference type="SUPFAM" id="SSF56112">
    <property type="entry name" value="Protein kinase-like (PK-like)"/>
    <property type="match status" value="1"/>
</dbReference>
<dbReference type="EC" id="2.7.11.25" evidence="2"/>
<evidence type="ECO:0000259" key="13">
    <source>
        <dbReference type="PROSITE" id="PS50105"/>
    </source>
</evidence>
<feature type="compositionally biased region" description="Polar residues" evidence="11">
    <location>
        <begin position="763"/>
        <end position="774"/>
    </location>
</feature>
<feature type="compositionally biased region" description="Polar residues" evidence="11">
    <location>
        <begin position="376"/>
        <end position="396"/>
    </location>
</feature>
<dbReference type="Pfam" id="PF00536">
    <property type="entry name" value="SAM_1"/>
    <property type="match status" value="1"/>
</dbReference>
<feature type="compositionally biased region" description="Pro residues" evidence="11">
    <location>
        <begin position="253"/>
        <end position="275"/>
    </location>
</feature>
<dbReference type="Gene3D" id="3.10.20.90">
    <property type="entry name" value="Phosphatidylinositol 3-kinase Catalytic Subunit, Chain A, domain 1"/>
    <property type="match status" value="1"/>
</dbReference>
<feature type="compositionally biased region" description="Basic and acidic residues" evidence="11">
    <location>
        <begin position="543"/>
        <end position="556"/>
    </location>
</feature>
<dbReference type="GO" id="GO:0005524">
    <property type="term" value="F:ATP binding"/>
    <property type="evidence" value="ECO:0007669"/>
    <property type="project" value="UniProtKB-UniRule"/>
</dbReference>
<dbReference type="AlphaFoldDB" id="A0AAD6VPP9"/>
<feature type="region of interest" description="Disordered" evidence="11">
    <location>
        <begin position="823"/>
        <end position="883"/>
    </location>
</feature>
<dbReference type="PROSITE" id="PS50011">
    <property type="entry name" value="PROTEIN_KINASE_DOM"/>
    <property type="match status" value="1"/>
</dbReference>
<feature type="compositionally biased region" description="Acidic residues" evidence="11">
    <location>
        <begin position="852"/>
        <end position="876"/>
    </location>
</feature>
<evidence type="ECO:0000313" key="15">
    <source>
        <dbReference type="Proteomes" id="UP001219525"/>
    </source>
</evidence>
<evidence type="ECO:0000256" key="1">
    <source>
        <dbReference type="ARBA" id="ARBA00006529"/>
    </source>
</evidence>
<feature type="compositionally biased region" description="Polar residues" evidence="11">
    <location>
        <begin position="655"/>
        <end position="669"/>
    </location>
</feature>
<dbReference type="FunFam" id="1.10.510.10:FF:000334">
    <property type="entry name" value="Serine/threonine-protein kinase STE11"/>
    <property type="match status" value="1"/>
</dbReference>
<dbReference type="SMART" id="SM00454">
    <property type="entry name" value="SAM"/>
    <property type="match status" value="1"/>
</dbReference>
<dbReference type="Proteomes" id="UP001219525">
    <property type="component" value="Unassembled WGS sequence"/>
</dbReference>
<dbReference type="Gene3D" id="1.10.150.50">
    <property type="entry name" value="Transcription Factor, Ets-1"/>
    <property type="match status" value="1"/>
</dbReference>
<dbReference type="FunFam" id="3.30.200.20:FF:000387">
    <property type="entry name" value="Serine/threonine-protein kinase STE11"/>
    <property type="match status" value="1"/>
</dbReference>
<dbReference type="InterPro" id="IPR011009">
    <property type="entry name" value="Kinase-like_dom_sf"/>
</dbReference>
<dbReference type="InterPro" id="IPR008271">
    <property type="entry name" value="Ser/Thr_kinase_AS"/>
</dbReference>
<evidence type="ECO:0000256" key="6">
    <source>
        <dbReference type="ARBA" id="ARBA00022777"/>
    </source>
</evidence>
<dbReference type="InterPro" id="IPR001660">
    <property type="entry name" value="SAM"/>
</dbReference>
<dbReference type="InterPro" id="IPR017441">
    <property type="entry name" value="Protein_kinase_ATP_BS"/>
</dbReference>
<accession>A0AAD6VPP9</accession>
<dbReference type="PROSITE" id="PS00108">
    <property type="entry name" value="PROTEIN_KINASE_ST"/>
    <property type="match status" value="1"/>
</dbReference>
<keyword evidence="6" id="KW-0418">Kinase</keyword>
<evidence type="ECO:0000256" key="5">
    <source>
        <dbReference type="ARBA" id="ARBA00022741"/>
    </source>
</evidence>
<feature type="region of interest" description="Disordered" evidence="11">
    <location>
        <begin position="539"/>
        <end position="623"/>
    </location>
</feature>
<feature type="compositionally biased region" description="Low complexity" evidence="11">
    <location>
        <begin position="401"/>
        <end position="412"/>
    </location>
</feature>
<dbReference type="InterPro" id="IPR013761">
    <property type="entry name" value="SAM/pointed_sf"/>
</dbReference>
<dbReference type="PROSITE" id="PS50105">
    <property type="entry name" value="SAM_DOMAIN"/>
    <property type="match status" value="1"/>
</dbReference>
<evidence type="ECO:0000256" key="8">
    <source>
        <dbReference type="ARBA" id="ARBA00047559"/>
    </source>
</evidence>
<dbReference type="GO" id="GO:0004709">
    <property type="term" value="F:MAP kinase kinase kinase activity"/>
    <property type="evidence" value="ECO:0007669"/>
    <property type="project" value="UniProtKB-EC"/>
</dbReference>
<feature type="compositionally biased region" description="Low complexity" evidence="11">
    <location>
        <begin position="358"/>
        <end position="369"/>
    </location>
</feature>